<evidence type="ECO:0000313" key="2">
    <source>
        <dbReference type="EMBL" id="GFH36855.1"/>
    </source>
</evidence>
<evidence type="ECO:0000313" key="3">
    <source>
        <dbReference type="Proteomes" id="UP000484988"/>
    </source>
</evidence>
<comment type="caution">
    <text evidence="2">The sequence shown here is derived from an EMBL/GenBank/DDBJ whole genome shotgun (WGS) entry which is preliminary data.</text>
</comment>
<feature type="compositionally biased region" description="Polar residues" evidence="1">
    <location>
        <begin position="12"/>
        <end position="23"/>
    </location>
</feature>
<feature type="region of interest" description="Disordered" evidence="1">
    <location>
        <begin position="1"/>
        <end position="62"/>
    </location>
</feature>
<name>A0A6A0AWR1_9ACTN</name>
<evidence type="ECO:0000256" key="1">
    <source>
        <dbReference type="SAM" id="MobiDB-lite"/>
    </source>
</evidence>
<gene>
    <name evidence="2" type="ORF">SCWH03_30880</name>
</gene>
<dbReference type="AlphaFoldDB" id="A0A6A0AWR1"/>
<accession>A0A6A0AWR1</accession>
<dbReference type="EMBL" id="BLLG01000007">
    <property type="protein sequence ID" value="GFH36855.1"/>
    <property type="molecule type" value="Genomic_DNA"/>
</dbReference>
<protein>
    <submittedName>
        <fullName evidence="2">Uncharacterized protein</fullName>
    </submittedName>
</protein>
<sequence length="62" mass="6762">MAAPVSAPAPTSKITNYSWSTNQVRDRRRAAGPVRGSDRHRRGLPVLPQQPGHPTADQLMSD</sequence>
<keyword evidence="3" id="KW-1185">Reference proteome</keyword>
<reference evidence="2 3" key="1">
    <citation type="submission" date="2020-02" db="EMBL/GenBank/DDBJ databases">
        <title>Whole Genome Shotgun Sequence of Streptomyces sp. strain CWH03.</title>
        <authorList>
            <person name="Dohra H."/>
            <person name="Kodani S."/>
            <person name="Yamamura H."/>
        </authorList>
    </citation>
    <scope>NUCLEOTIDE SEQUENCE [LARGE SCALE GENOMIC DNA]</scope>
    <source>
        <strain evidence="2 3">CWH03</strain>
    </source>
</reference>
<organism evidence="2 3">
    <name type="scientific">Streptomyces pacificus</name>
    <dbReference type="NCBI Taxonomy" id="2705029"/>
    <lineage>
        <taxon>Bacteria</taxon>
        <taxon>Bacillati</taxon>
        <taxon>Actinomycetota</taxon>
        <taxon>Actinomycetes</taxon>
        <taxon>Kitasatosporales</taxon>
        <taxon>Streptomycetaceae</taxon>
        <taxon>Streptomyces</taxon>
    </lineage>
</organism>
<dbReference type="Proteomes" id="UP000484988">
    <property type="component" value="Unassembled WGS sequence"/>
</dbReference>
<proteinExistence type="predicted"/>